<evidence type="ECO:0008006" key="2">
    <source>
        <dbReference type="Google" id="ProtNLM"/>
    </source>
</evidence>
<proteinExistence type="predicted"/>
<sequence>MSIIHPSMLGRLAAFYPSTVCIEQRTEVQDPVTGEVTYTWAALLGHDALAGSVAPNGGVEVRQPDQTYVVSNYTISLAGSYPMIDETMEAVVGTVRYDILLVQRDSHGITTRLLVRTVT</sequence>
<dbReference type="Gene3D" id="2.40.10.270">
    <property type="entry name" value="Bacteriophage SPP1 head-tail adaptor protein"/>
    <property type="match status" value="1"/>
</dbReference>
<evidence type="ECO:0000313" key="1">
    <source>
        <dbReference type="EMBL" id="QJB00672.1"/>
    </source>
</evidence>
<reference evidence="1" key="1">
    <citation type="submission" date="2020-03" db="EMBL/GenBank/DDBJ databases">
        <title>The deep terrestrial virosphere.</title>
        <authorList>
            <person name="Holmfeldt K."/>
            <person name="Nilsson E."/>
            <person name="Simone D."/>
            <person name="Lopez-Fernandez M."/>
            <person name="Wu X."/>
            <person name="de Brujin I."/>
            <person name="Lundin D."/>
            <person name="Andersson A."/>
            <person name="Bertilsson S."/>
            <person name="Dopson M."/>
        </authorList>
    </citation>
    <scope>NUCLEOTIDE SEQUENCE</scope>
    <source>
        <strain evidence="1">MM171A00328</strain>
    </source>
</reference>
<name>A0A6M3M6W9_9ZZZZ</name>
<accession>A0A6M3M6W9</accession>
<dbReference type="AlphaFoldDB" id="A0A6M3M6W9"/>
<gene>
    <name evidence="1" type="ORF">MM171A00328_0037</name>
</gene>
<dbReference type="InterPro" id="IPR038666">
    <property type="entry name" value="SSP1_head-tail_sf"/>
</dbReference>
<protein>
    <recommendedName>
        <fullName evidence="2">Head-tail joining protein</fullName>
    </recommendedName>
</protein>
<organism evidence="1">
    <name type="scientific">viral metagenome</name>
    <dbReference type="NCBI Taxonomy" id="1070528"/>
    <lineage>
        <taxon>unclassified sequences</taxon>
        <taxon>metagenomes</taxon>
        <taxon>organismal metagenomes</taxon>
    </lineage>
</organism>
<dbReference type="EMBL" id="MT143698">
    <property type="protein sequence ID" value="QJB00672.1"/>
    <property type="molecule type" value="Genomic_DNA"/>
</dbReference>